<comment type="caution">
    <text evidence="1">The sequence shown here is derived from an EMBL/GenBank/DDBJ whole genome shotgun (WGS) entry which is preliminary data.</text>
</comment>
<dbReference type="AlphaFoldDB" id="A0A840MQH5"/>
<keyword evidence="2" id="KW-1185">Reference proteome</keyword>
<keyword evidence="1" id="KW-0804">Transcription</keyword>
<organism evidence="1 2">
    <name type="scientific">Chitinivorax tropicus</name>
    <dbReference type="NCBI Taxonomy" id="714531"/>
    <lineage>
        <taxon>Bacteria</taxon>
        <taxon>Pseudomonadati</taxon>
        <taxon>Pseudomonadota</taxon>
        <taxon>Betaproteobacteria</taxon>
        <taxon>Chitinivorax</taxon>
    </lineage>
</organism>
<evidence type="ECO:0000313" key="2">
    <source>
        <dbReference type="Proteomes" id="UP000575898"/>
    </source>
</evidence>
<dbReference type="EMBL" id="JACHHY010000016">
    <property type="protein sequence ID" value="MBB5019329.1"/>
    <property type="molecule type" value="Genomic_DNA"/>
</dbReference>
<dbReference type="Proteomes" id="UP000575898">
    <property type="component" value="Unassembled WGS sequence"/>
</dbReference>
<proteinExistence type="predicted"/>
<sequence length="178" mass="19941">MVQHASTSVSSCKCFHFDRPYRSFPTSAGIDFYQAVDIFRKFFLNIPFMPHRLINTGLQHPCPTDNIPLIAAMDKFGVLVGVAQSTQAGDCLIDPRKEVPMKQAAYDLDFDKHMNATLVVACGECGHETRKRLKGLAPDHHFRCSECGHHIVIPHQHLEWAQQRTEAIKAAYHVAASA</sequence>
<name>A0A840MQH5_9PROT</name>
<reference evidence="1 2" key="1">
    <citation type="submission" date="2020-08" db="EMBL/GenBank/DDBJ databases">
        <title>Genomic Encyclopedia of Type Strains, Phase IV (KMG-IV): sequencing the most valuable type-strain genomes for metagenomic binning, comparative biology and taxonomic classification.</title>
        <authorList>
            <person name="Goeker M."/>
        </authorList>
    </citation>
    <scope>NUCLEOTIDE SEQUENCE [LARGE SCALE GENOMIC DNA]</scope>
    <source>
        <strain evidence="1 2">DSM 27165</strain>
    </source>
</reference>
<protein>
    <submittedName>
        <fullName evidence="1">DNA-directed RNA polymerase subunit RPC12/RpoP</fullName>
    </submittedName>
</protein>
<gene>
    <name evidence="1" type="ORF">HNQ59_002630</name>
</gene>
<dbReference type="GO" id="GO:0000428">
    <property type="term" value="C:DNA-directed RNA polymerase complex"/>
    <property type="evidence" value="ECO:0007669"/>
    <property type="project" value="UniProtKB-KW"/>
</dbReference>
<keyword evidence="1" id="KW-0240">DNA-directed RNA polymerase</keyword>
<evidence type="ECO:0000313" key="1">
    <source>
        <dbReference type="EMBL" id="MBB5019329.1"/>
    </source>
</evidence>
<dbReference type="RefSeq" id="WP_246490989.1">
    <property type="nucleotide sequence ID" value="NZ_JACHHY010000016.1"/>
</dbReference>
<accession>A0A840MQH5</accession>